<feature type="region of interest" description="Disordered" evidence="10">
    <location>
        <begin position="513"/>
        <end position="555"/>
    </location>
</feature>
<dbReference type="FunCoup" id="A0A316W7W4">
    <property type="interactions" value="217"/>
</dbReference>
<evidence type="ECO:0000313" key="14">
    <source>
        <dbReference type="Proteomes" id="UP000245783"/>
    </source>
</evidence>
<name>A0A316W7W4_9BASI</name>
<dbReference type="Gene3D" id="1.20.1250.20">
    <property type="entry name" value="MFS general substrate transporter like domains"/>
    <property type="match status" value="1"/>
</dbReference>
<feature type="transmembrane region" description="Helical" evidence="11">
    <location>
        <begin position="444"/>
        <end position="465"/>
    </location>
</feature>
<feature type="transmembrane region" description="Helical" evidence="11">
    <location>
        <begin position="417"/>
        <end position="438"/>
    </location>
</feature>
<feature type="domain" description="Major facilitator superfamily (MFS) profile" evidence="12">
    <location>
        <begin position="19"/>
        <end position="469"/>
    </location>
</feature>
<feature type="transmembrane region" description="Helical" evidence="11">
    <location>
        <begin position="347"/>
        <end position="369"/>
    </location>
</feature>
<dbReference type="InterPro" id="IPR005828">
    <property type="entry name" value="MFS_sugar_transport-like"/>
</dbReference>
<keyword evidence="4" id="KW-0762">Sugar transport</keyword>
<feature type="transmembrane region" description="Helical" evidence="11">
    <location>
        <begin position="128"/>
        <end position="148"/>
    </location>
</feature>
<dbReference type="AlphaFoldDB" id="A0A316W7W4"/>
<keyword evidence="14" id="KW-1185">Reference proteome</keyword>
<feature type="transmembrane region" description="Helical" evidence="11">
    <location>
        <begin position="160"/>
        <end position="182"/>
    </location>
</feature>
<dbReference type="EMBL" id="KZ819352">
    <property type="protein sequence ID" value="PWN45987.1"/>
    <property type="molecule type" value="Genomic_DNA"/>
</dbReference>
<proteinExistence type="inferred from homology"/>
<dbReference type="PANTHER" id="PTHR48022">
    <property type="entry name" value="PLASTIDIC GLUCOSE TRANSPORTER 4"/>
    <property type="match status" value="1"/>
</dbReference>
<dbReference type="Proteomes" id="UP000245783">
    <property type="component" value="Unassembled WGS sequence"/>
</dbReference>
<dbReference type="CDD" id="cd17356">
    <property type="entry name" value="MFS_HXT"/>
    <property type="match status" value="1"/>
</dbReference>
<evidence type="ECO:0000259" key="12">
    <source>
        <dbReference type="PROSITE" id="PS50850"/>
    </source>
</evidence>
<dbReference type="FunFam" id="1.20.1250.20:FF:000044">
    <property type="entry name" value="Hexose transporter Hxt3p"/>
    <property type="match status" value="1"/>
</dbReference>
<feature type="transmembrane region" description="Helical" evidence="11">
    <location>
        <begin position="12"/>
        <end position="32"/>
    </location>
</feature>
<dbReference type="NCBIfam" id="TIGR00879">
    <property type="entry name" value="SP"/>
    <property type="match status" value="1"/>
</dbReference>
<feature type="transmembrane region" description="Helical" evidence="11">
    <location>
        <begin position="101"/>
        <end position="122"/>
    </location>
</feature>
<feature type="transmembrane region" description="Helical" evidence="11">
    <location>
        <begin position="381"/>
        <end position="405"/>
    </location>
</feature>
<accession>A0A316W7W4</accession>
<dbReference type="InterPro" id="IPR020846">
    <property type="entry name" value="MFS_dom"/>
</dbReference>
<evidence type="ECO:0000256" key="6">
    <source>
        <dbReference type="ARBA" id="ARBA00022989"/>
    </source>
</evidence>
<dbReference type="InterPro" id="IPR005829">
    <property type="entry name" value="Sugar_transporter_CS"/>
</dbReference>
<gene>
    <name evidence="13" type="ORF">IE81DRAFT_319351</name>
</gene>
<keyword evidence="5 11" id="KW-0812">Transmembrane</keyword>
<comment type="subcellular location">
    <subcellularLocation>
        <location evidence="1">Membrane</location>
        <topology evidence="1">Multi-pass membrane protein</topology>
    </subcellularLocation>
</comment>
<feature type="compositionally biased region" description="Basic and acidic residues" evidence="10">
    <location>
        <begin position="539"/>
        <end position="555"/>
    </location>
</feature>
<evidence type="ECO:0000256" key="10">
    <source>
        <dbReference type="SAM" id="MobiDB-lite"/>
    </source>
</evidence>
<dbReference type="SUPFAM" id="SSF103473">
    <property type="entry name" value="MFS general substrate transporter"/>
    <property type="match status" value="1"/>
</dbReference>
<comment type="catalytic activity">
    <reaction evidence="8">
        <text>myo-inositol(out) + H(+)(out) = myo-inositol(in) + H(+)(in)</text>
        <dbReference type="Rhea" id="RHEA:60364"/>
        <dbReference type="ChEBI" id="CHEBI:15378"/>
        <dbReference type="ChEBI" id="CHEBI:17268"/>
    </reaction>
</comment>
<feature type="transmembrane region" description="Helical" evidence="11">
    <location>
        <begin position="70"/>
        <end position="89"/>
    </location>
</feature>
<evidence type="ECO:0000313" key="13">
    <source>
        <dbReference type="EMBL" id="PWN45987.1"/>
    </source>
</evidence>
<dbReference type="Pfam" id="PF00083">
    <property type="entry name" value="Sugar_tr"/>
    <property type="match status" value="1"/>
</dbReference>
<dbReference type="PROSITE" id="PS00216">
    <property type="entry name" value="SUGAR_TRANSPORT_1"/>
    <property type="match status" value="2"/>
</dbReference>
<dbReference type="OrthoDB" id="5141738at2759"/>
<dbReference type="PANTHER" id="PTHR48022:SF75">
    <property type="entry name" value="GALACTOSE TRANSPORTER-RELATED"/>
    <property type="match status" value="1"/>
</dbReference>
<dbReference type="RefSeq" id="XP_025373147.1">
    <property type="nucleotide sequence ID" value="XM_025512701.1"/>
</dbReference>
<organism evidence="13 14">
    <name type="scientific">Ceraceosorus guamensis</name>
    <dbReference type="NCBI Taxonomy" id="1522189"/>
    <lineage>
        <taxon>Eukaryota</taxon>
        <taxon>Fungi</taxon>
        <taxon>Dikarya</taxon>
        <taxon>Basidiomycota</taxon>
        <taxon>Ustilaginomycotina</taxon>
        <taxon>Exobasidiomycetes</taxon>
        <taxon>Ceraceosorales</taxon>
        <taxon>Ceraceosoraceae</taxon>
        <taxon>Ceraceosorus</taxon>
    </lineage>
</organism>
<feature type="transmembrane region" description="Helical" evidence="11">
    <location>
        <begin position="194"/>
        <end position="213"/>
    </location>
</feature>
<evidence type="ECO:0000256" key="5">
    <source>
        <dbReference type="ARBA" id="ARBA00022692"/>
    </source>
</evidence>
<evidence type="ECO:0000256" key="9">
    <source>
        <dbReference type="RuleBase" id="RU003346"/>
    </source>
</evidence>
<keyword evidence="7 11" id="KW-0472">Membrane</keyword>
<sequence>MAITFTVGGSPIGLTSISVALVASVGGFLFGYDTGQISGIQEMTDFKERFATETIFDSETMMTEPAFNSWLIGLIVSFLSIGTFFGVLLGAPIADKLGRRLAMTVETIVFSIGVLIQVTAQYAWYQVAIGRLVSGLGVGALSAAVPLYQSEAIPSQLRGAGVATYQLAITFGILVSNCINIGTRSIEGSWSWRTPILLGVAFAAVLGIGIWFLPESPRWLAARGRHDEAYEAVARVRGATKEDSNPWVEAEYASIITYVQNEAKLKKAGWIDCFRPQNKTLYRTILGIVLQAGQQLTGANYFFYYGANIFNSVGLSDSFVTQIILGAVNFVATFGSLYILERFGRRIPLMVGAIGMTVWLLIFGLAGHVGNPNDPTFGSLMIASACIFIVFYATTWAPGIWLFIGESFASETRAKQASLSAASNWFWNFLLAFFTQPITGDIDYAFGFVFAGANFLGFFIVYFFVYETKGLTLEEIDEMYNDDSVKPWQSRKWAPAGRANRLDIAARVRDEKTDDVLNVEDPQHGHWKSQPNSEGDETDTARKRREEPISKTEDA</sequence>
<keyword evidence="3 9" id="KW-0813">Transport</keyword>
<keyword evidence="6 11" id="KW-1133">Transmembrane helix</keyword>
<reference evidence="13 14" key="1">
    <citation type="journal article" date="2018" name="Mol. Biol. Evol.">
        <title>Broad Genomic Sampling Reveals a Smut Pathogenic Ancestry of the Fungal Clade Ustilaginomycotina.</title>
        <authorList>
            <person name="Kijpornyongpan T."/>
            <person name="Mondo S.J."/>
            <person name="Barry K."/>
            <person name="Sandor L."/>
            <person name="Lee J."/>
            <person name="Lipzen A."/>
            <person name="Pangilinan J."/>
            <person name="LaButti K."/>
            <person name="Hainaut M."/>
            <person name="Henrissat B."/>
            <person name="Grigoriev I.V."/>
            <person name="Spatafora J.W."/>
            <person name="Aime M.C."/>
        </authorList>
    </citation>
    <scope>NUCLEOTIDE SEQUENCE [LARGE SCALE GENOMIC DNA]</scope>
    <source>
        <strain evidence="13 14">MCA 4658</strain>
    </source>
</reference>
<evidence type="ECO:0000256" key="8">
    <source>
        <dbReference type="ARBA" id="ARBA00049119"/>
    </source>
</evidence>
<dbReference type="InterPro" id="IPR050360">
    <property type="entry name" value="MFS_Sugar_Transporters"/>
</dbReference>
<dbReference type="PROSITE" id="PS00217">
    <property type="entry name" value="SUGAR_TRANSPORT_2"/>
    <property type="match status" value="1"/>
</dbReference>
<dbReference type="InParanoid" id="A0A316W7W4"/>
<comment type="similarity">
    <text evidence="2 9">Belongs to the major facilitator superfamily. Sugar transporter (TC 2.A.1.1) family.</text>
</comment>
<evidence type="ECO:0000256" key="1">
    <source>
        <dbReference type="ARBA" id="ARBA00004141"/>
    </source>
</evidence>
<dbReference type="STRING" id="1522189.A0A316W7W4"/>
<feature type="transmembrane region" description="Helical" evidence="11">
    <location>
        <begin position="319"/>
        <end position="340"/>
    </location>
</feature>
<dbReference type="GO" id="GO:0005351">
    <property type="term" value="F:carbohydrate:proton symporter activity"/>
    <property type="evidence" value="ECO:0007669"/>
    <property type="project" value="TreeGrafter"/>
</dbReference>
<evidence type="ECO:0000256" key="2">
    <source>
        <dbReference type="ARBA" id="ARBA00010992"/>
    </source>
</evidence>
<dbReference type="PRINTS" id="PR00171">
    <property type="entry name" value="SUGRTRNSPORT"/>
</dbReference>
<dbReference type="InterPro" id="IPR003663">
    <property type="entry name" value="Sugar/inositol_transpt"/>
</dbReference>
<evidence type="ECO:0000256" key="3">
    <source>
        <dbReference type="ARBA" id="ARBA00022448"/>
    </source>
</evidence>
<dbReference type="GO" id="GO:0005886">
    <property type="term" value="C:plasma membrane"/>
    <property type="evidence" value="ECO:0007669"/>
    <property type="project" value="TreeGrafter"/>
</dbReference>
<evidence type="ECO:0000256" key="11">
    <source>
        <dbReference type="SAM" id="Phobius"/>
    </source>
</evidence>
<protein>
    <submittedName>
        <fullName evidence="13">Putative HXT5-hexose transporter</fullName>
    </submittedName>
</protein>
<dbReference type="InterPro" id="IPR036259">
    <property type="entry name" value="MFS_trans_sf"/>
</dbReference>
<dbReference type="GeneID" id="37034571"/>
<evidence type="ECO:0000256" key="7">
    <source>
        <dbReference type="ARBA" id="ARBA00023136"/>
    </source>
</evidence>
<dbReference type="PROSITE" id="PS50850">
    <property type="entry name" value="MFS"/>
    <property type="match status" value="1"/>
</dbReference>
<evidence type="ECO:0000256" key="4">
    <source>
        <dbReference type="ARBA" id="ARBA00022597"/>
    </source>
</evidence>